<reference evidence="1" key="1">
    <citation type="journal article" date="2014" name="Front. Microbiol.">
        <title>High frequency of phylogenetically diverse reductive dehalogenase-homologous genes in deep subseafloor sedimentary metagenomes.</title>
        <authorList>
            <person name="Kawai M."/>
            <person name="Futagami T."/>
            <person name="Toyoda A."/>
            <person name="Takaki Y."/>
            <person name="Nishi S."/>
            <person name="Hori S."/>
            <person name="Arai W."/>
            <person name="Tsubouchi T."/>
            <person name="Morono Y."/>
            <person name="Uchiyama I."/>
            <person name="Ito T."/>
            <person name="Fujiyama A."/>
            <person name="Inagaki F."/>
            <person name="Takami H."/>
        </authorList>
    </citation>
    <scope>NUCLEOTIDE SEQUENCE</scope>
    <source>
        <strain evidence="1">Expedition CK06-06</strain>
    </source>
</reference>
<comment type="caution">
    <text evidence="1">The sequence shown here is derived from an EMBL/GenBank/DDBJ whole genome shotgun (WGS) entry which is preliminary data.</text>
</comment>
<dbReference type="AlphaFoldDB" id="X1KWY8"/>
<name>X1KWY8_9ZZZZ</name>
<organism evidence="1">
    <name type="scientific">marine sediment metagenome</name>
    <dbReference type="NCBI Taxonomy" id="412755"/>
    <lineage>
        <taxon>unclassified sequences</taxon>
        <taxon>metagenomes</taxon>
        <taxon>ecological metagenomes</taxon>
    </lineage>
</organism>
<protein>
    <submittedName>
        <fullName evidence="1">Uncharacterized protein</fullName>
    </submittedName>
</protein>
<gene>
    <name evidence="1" type="ORF">S06H3_20115</name>
</gene>
<proteinExistence type="predicted"/>
<accession>X1KWY8</accession>
<feature type="non-terminal residue" evidence="1">
    <location>
        <position position="103"/>
    </location>
</feature>
<dbReference type="EMBL" id="BARV01010384">
    <property type="protein sequence ID" value="GAI11592.1"/>
    <property type="molecule type" value="Genomic_DNA"/>
</dbReference>
<sequence length="103" mass="12077">MDILLKKVDINRMKVAEDTLLLDIMVFSDLIKHIIPIYYTYRGYEQSETSASRQIGDRINDIPIQMAYCFVEIIKLFKVNEKELENRIIYQAIKDYGIGRGTL</sequence>
<evidence type="ECO:0000313" key="1">
    <source>
        <dbReference type="EMBL" id="GAI11592.1"/>
    </source>
</evidence>